<organism evidence="5 6">
    <name type="scientific">Umezawaea tangerina</name>
    <dbReference type="NCBI Taxonomy" id="84725"/>
    <lineage>
        <taxon>Bacteria</taxon>
        <taxon>Bacillati</taxon>
        <taxon>Actinomycetota</taxon>
        <taxon>Actinomycetes</taxon>
        <taxon>Pseudonocardiales</taxon>
        <taxon>Pseudonocardiaceae</taxon>
        <taxon>Umezawaea</taxon>
    </lineage>
</organism>
<dbReference type="PANTHER" id="PTHR43464:SF19">
    <property type="entry name" value="UBIQUINONE BIOSYNTHESIS O-METHYLTRANSFERASE, MITOCHONDRIAL"/>
    <property type="match status" value="1"/>
</dbReference>
<accession>A0A2T0STP7</accession>
<proteinExistence type="predicted"/>
<keyword evidence="6" id="KW-1185">Reference proteome</keyword>
<dbReference type="InterPro" id="IPR029063">
    <property type="entry name" value="SAM-dependent_MTases_sf"/>
</dbReference>
<feature type="domain" description="Methyltransferase" evidence="4">
    <location>
        <begin position="57"/>
        <end position="146"/>
    </location>
</feature>
<name>A0A2T0STP7_9PSEU</name>
<dbReference type="SUPFAM" id="SSF53335">
    <property type="entry name" value="S-adenosyl-L-methionine-dependent methyltransferases"/>
    <property type="match status" value="1"/>
</dbReference>
<sequence length="241" mass="25987">MSTRSDGEVFLTNAEFDALYARVEVSDLSLDLPVWELPGPREAVVRWHDAGVVTGHVLDAGCGSGSNAVWLAAHGHPITGFDASPNALRIARTRAAGLPAQFLLADALTLDLPDRYDTILDSTLYHCLPFADRQTYLRGLGTVSRPAARLLMICVSDSLPPTLPGPARITRTELQATLPPAGWTITDITPSSIPVSFTLDLLRSVCETTGLPEPTGDEVEFDNGLALFPTWEVVAERRELG</sequence>
<dbReference type="RefSeq" id="WP_106192207.1">
    <property type="nucleotide sequence ID" value="NZ_PVTF01000011.1"/>
</dbReference>
<evidence type="ECO:0000256" key="2">
    <source>
        <dbReference type="ARBA" id="ARBA00022679"/>
    </source>
</evidence>
<dbReference type="AlphaFoldDB" id="A0A2T0STP7"/>
<dbReference type="OrthoDB" id="3825914at2"/>
<evidence type="ECO:0000259" key="4">
    <source>
        <dbReference type="Pfam" id="PF13649"/>
    </source>
</evidence>
<evidence type="ECO:0000313" key="6">
    <source>
        <dbReference type="Proteomes" id="UP000239494"/>
    </source>
</evidence>
<keyword evidence="1 5" id="KW-0489">Methyltransferase</keyword>
<dbReference type="PANTHER" id="PTHR43464">
    <property type="entry name" value="METHYLTRANSFERASE"/>
    <property type="match status" value="1"/>
</dbReference>
<dbReference type="CDD" id="cd02440">
    <property type="entry name" value="AdoMet_MTases"/>
    <property type="match status" value="1"/>
</dbReference>
<dbReference type="Proteomes" id="UP000239494">
    <property type="component" value="Unassembled WGS sequence"/>
</dbReference>
<protein>
    <submittedName>
        <fullName evidence="5">Methyltransferase family protein</fullName>
    </submittedName>
</protein>
<comment type="caution">
    <text evidence="5">The sequence shown here is derived from an EMBL/GenBank/DDBJ whole genome shotgun (WGS) entry which is preliminary data.</text>
</comment>
<evidence type="ECO:0000313" key="5">
    <source>
        <dbReference type="EMBL" id="PRY36785.1"/>
    </source>
</evidence>
<dbReference type="Pfam" id="PF13649">
    <property type="entry name" value="Methyltransf_25"/>
    <property type="match status" value="1"/>
</dbReference>
<evidence type="ECO:0000256" key="1">
    <source>
        <dbReference type="ARBA" id="ARBA00022603"/>
    </source>
</evidence>
<keyword evidence="2 5" id="KW-0808">Transferase</keyword>
<reference evidence="5 6" key="1">
    <citation type="submission" date="2018-03" db="EMBL/GenBank/DDBJ databases">
        <title>Genomic Encyclopedia of Archaeal and Bacterial Type Strains, Phase II (KMG-II): from individual species to whole genera.</title>
        <authorList>
            <person name="Goeker M."/>
        </authorList>
    </citation>
    <scope>NUCLEOTIDE SEQUENCE [LARGE SCALE GENOMIC DNA]</scope>
    <source>
        <strain evidence="5 6">DSM 44720</strain>
    </source>
</reference>
<keyword evidence="3" id="KW-0949">S-adenosyl-L-methionine</keyword>
<dbReference type="EMBL" id="PVTF01000011">
    <property type="protein sequence ID" value="PRY36785.1"/>
    <property type="molecule type" value="Genomic_DNA"/>
</dbReference>
<dbReference type="GO" id="GO:0008168">
    <property type="term" value="F:methyltransferase activity"/>
    <property type="evidence" value="ECO:0007669"/>
    <property type="project" value="UniProtKB-KW"/>
</dbReference>
<evidence type="ECO:0000256" key="3">
    <source>
        <dbReference type="ARBA" id="ARBA00022691"/>
    </source>
</evidence>
<dbReference type="Gene3D" id="3.40.50.150">
    <property type="entry name" value="Vaccinia Virus protein VP39"/>
    <property type="match status" value="1"/>
</dbReference>
<gene>
    <name evidence="5" type="ORF">CLV43_111157</name>
</gene>
<dbReference type="GO" id="GO:0032259">
    <property type="term" value="P:methylation"/>
    <property type="evidence" value="ECO:0007669"/>
    <property type="project" value="UniProtKB-KW"/>
</dbReference>
<dbReference type="InterPro" id="IPR041698">
    <property type="entry name" value="Methyltransf_25"/>
</dbReference>